<reference evidence="3 4" key="1">
    <citation type="submission" date="2007-01" db="EMBL/GenBank/DDBJ databases">
        <title>Draft genome sequence of Collinsella aerofaciens (ATCC 25986).</title>
        <authorList>
            <person name="Sudarsanam P."/>
            <person name="Ley R."/>
            <person name="Guruge J."/>
            <person name="Turnbaugh P.J."/>
            <person name="Mahowald M."/>
            <person name="Liep D."/>
            <person name="Gordon J."/>
        </authorList>
    </citation>
    <scope>NUCLEOTIDE SEQUENCE [LARGE SCALE GENOMIC DNA]</scope>
    <source>
        <strain evidence="4">ATCC 25986 / DSM 3979 / JCM 10188 / KCTC 3647 / NCTC 11838 / VPI 1003</strain>
    </source>
</reference>
<feature type="region of interest" description="Disordered" evidence="1">
    <location>
        <begin position="452"/>
        <end position="489"/>
    </location>
</feature>
<dbReference type="GO" id="GO:0004803">
    <property type="term" value="F:transposase activity"/>
    <property type="evidence" value="ECO:0007669"/>
    <property type="project" value="InterPro"/>
</dbReference>
<organism evidence="3 4">
    <name type="scientific">Collinsella aerofaciens (strain ATCC 25986 / DSM 3979 / JCM 10188 / KCTC 3647 / NCTC 11838 / VPI 1003)</name>
    <dbReference type="NCBI Taxonomy" id="411903"/>
    <lineage>
        <taxon>Bacteria</taxon>
        <taxon>Bacillati</taxon>
        <taxon>Actinomycetota</taxon>
        <taxon>Coriobacteriia</taxon>
        <taxon>Coriobacteriales</taxon>
        <taxon>Coriobacteriaceae</taxon>
        <taxon>Collinsella</taxon>
    </lineage>
</organism>
<protein>
    <submittedName>
        <fullName evidence="3">Transposase, IS116/IS110/IS902 family</fullName>
    </submittedName>
</protein>
<dbReference type="InterPro" id="IPR047650">
    <property type="entry name" value="Transpos_IS110"/>
</dbReference>
<evidence type="ECO:0000259" key="2">
    <source>
        <dbReference type="Pfam" id="PF02371"/>
    </source>
</evidence>
<dbReference type="AlphaFoldDB" id="A4ECM2"/>
<feature type="compositionally biased region" description="Basic and acidic residues" evidence="1">
    <location>
        <begin position="479"/>
        <end position="489"/>
    </location>
</feature>
<name>A4ECM2_COLAA</name>
<accession>A4ECM2</accession>
<evidence type="ECO:0000313" key="3">
    <source>
        <dbReference type="EMBL" id="EBA38632.1"/>
    </source>
</evidence>
<feature type="domain" description="Transposase IS116/IS110/IS902 C-terminal" evidence="2">
    <location>
        <begin position="109"/>
        <end position="192"/>
    </location>
</feature>
<dbReference type="GO" id="GO:0006313">
    <property type="term" value="P:DNA transposition"/>
    <property type="evidence" value="ECO:0007669"/>
    <property type="project" value="InterPro"/>
</dbReference>
<proteinExistence type="predicted"/>
<dbReference type="EMBL" id="AAVN02000012">
    <property type="protein sequence ID" value="EBA38632.1"/>
    <property type="molecule type" value="Genomic_DNA"/>
</dbReference>
<evidence type="ECO:0000256" key="1">
    <source>
        <dbReference type="SAM" id="MobiDB-lite"/>
    </source>
</evidence>
<gene>
    <name evidence="3" type="ORF">COLAER_02205</name>
</gene>
<evidence type="ECO:0000313" key="4">
    <source>
        <dbReference type="Proteomes" id="UP000002979"/>
    </source>
</evidence>
<dbReference type="PANTHER" id="PTHR33055:SF16">
    <property type="entry name" value="TRANSPOSASE FOR INSERTION SEQUENCE ELEMENT IS1547"/>
    <property type="match status" value="1"/>
</dbReference>
<dbReference type="Proteomes" id="UP000002979">
    <property type="component" value="Unassembled WGS sequence"/>
</dbReference>
<dbReference type="GO" id="GO:0003677">
    <property type="term" value="F:DNA binding"/>
    <property type="evidence" value="ECO:0007669"/>
    <property type="project" value="InterPro"/>
</dbReference>
<dbReference type="Pfam" id="PF02371">
    <property type="entry name" value="Transposase_20"/>
    <property type="match status" value="1"/>
</dbReference>
<comment type="caution">
    <text evidence="3">The sequence shown here is derived from an EMBL/GenBank/DDBJ whole genome shotgun (WGS) entry which is preliminary data.</text>
</comment>
<reference evidence="3 4" key="2">
    <citation type="submission" date="2007-04" db="EMBL/GenBank/DDBJ databases">
        <authorList>
            <person name="Fulton L."/>
            <person name="Clifton S."/>
            <person name="Fulton B."/>
            <person name="Xu J."/>
            <person name="Minx P."/>
            <person name="Mardis E.R."/>
            <person name="Wilson R.K."/>
        </authorList>
    </citation>
    <scope>NUCLEOTIDE SEQUENCE [LARGE SCALE GENOMIC DNA]</scope>
    <source>
        <strain evidence="4">ATCC 25986 / DSM 3979 / JCM 10188 / KCTC 3647 / NCTC 11838 / VPI 1003</strain>
    </source>
</reference>
<sequence>MTVTGTPKSQDGWVDGVRCMLAARSGAVKARTSAINTARSLLTTAPEGLRSRFRGMGGPRLMEELPSVRAEGALGAALGALADLWAAARDAALDMERAIEASLEENCPALLAMYGCGPVSAAKLAVAAGDNPGRLRSEASFAAICGACPIPASSGKTVRHRLNRGGDRQANSALHEIARQRVMRDPETAEYAERARGRGKSDREVMRCLKRYVDWQHLFGRFREGQPRLPELDRRHVAQRRVDPEVVVPVHVVRELGPELARRAERLAVDELGLQYPVGRLVDGVVVGAALGRQRPLNAEGLEHQVDLGVVELAAAVRVEDLDVRDGEGERRERRLDQPGVLPGPGGVADDLPVVEVDEQADVVPRGPDAHVGQVAAYMGARRPAAEAARDDVGHVGLVDRPGVHLEPLPAVCADQAVLPHDAADPAPADGDARPLERRLYLARAVPALAGGVGRDHGRRGGVRRGGPVGPRAHGVVRRPRDAEEPALR</sequence>
<dbReference type="PANTHER" id="PTHR33055">
    <property type="entry name" value="TRANSPOSASE FOR INSERTION SEQUENCE ELEMENT IS1111A"/>
    <property type="match status" value="1"/>
</dbReference>
<feature type="region of interest" description="Disordered" evidence="1">
    <location>
        <begin position="326"/>
        <end position="350"/>
    </location>
</feature>
<feature type="compositionally biased region" description="Basic and acidic residues" evidence="1">
    <location>
        <begin position="326"/>
        <end position="337"/>
    </location>
</feature>
<dbReference type="InterPro" id="IPR003346">
    <property type="entry name" value="Transposase_20"/>
</dbReference>